<dbReference type="STRING" id="432608.A6V39_03900"/>
<protein>
    <submittedName>
        <fullName evidence="1">Uncharacterized protein</fullName>
    </submittedName>
</protein>
<keyword evidence="2" id="KW-1185">Reference proteome</keyword>
<name>A0A1A9QDE8_9MOLU</name>
<dbReference type="EMBL" id="LWUJ01000012">
    <property type="protein sequence ID" value="OAL10031.1"/>
    <property type="molecule type" value="Genomic_DNA"/>
</dbReference>
<reference evidence="2" key="1">
    <citation type="submission" date="2016-04" db="EMBL/GenBank/DDBJ databases">
        <authorList>
            <person name="Quiroz-Castaneda R.E."/>
            <person name="Martinez-Ocampo F."/>
        </authorList>
    </citation>
    <scope>NUCLEOTIDE SEQUENCE [LARGE SCALE GENOMIC DNA]</scope>
    <source>
        <strain evidence="2">INIFAP01</strain>
    </source>
</reference>
<proteinExistence type="predicted"/>
<dbReference type="AlphaFoldDB" id="A0A1A9QDE8"/>
<evidence type="ECO:0000313" key="1">
    <source>
        <dbReference type="EMBL" id="OAL10031.1"/>
    </source>
</evidence>
<comment type="caution">
    <text evidence="1">The sequence shown here is derived from an EMBL/GenBank/DDBJ whole genome shotgun (WGS) entry which is preliminary data.</text>
</comment>
<sequence>MTGIGTKIIIGTLTAGALGGGAYGIYAYNNTTDTVEKYLLDSKLTITKDNEDVAWTKVYDTYLLEKTSSKLEIKDVAINNKNDIKNWCKSKLTQTIKSKEEHLYKQVSKWCVHYTTITDKVGKGKKLVSDVSALNSKFGSLPEYLRNEIGKVVLGSGVSGNTNGEKIKKWCTDNAKRSYVNDSEFYSKNITAHCFVDSSG</sequence>
<dbReference type="RefSeq" id="WP_187150417.1">
    <property type="nucleotide sequence ID" value="NZ_LWUJ01000012.1"/>
</dbReference>
<organism evidence="1 2">
    <name type="scientific">Candidatus Mycoplasma haematobovis</name>
    <dbReference type="NCBI Taxonomy" id="432608"/>
    <lineage>
        <taxon>Bacteria</taxon>
        <taxon>Bacillati</taxon>
        <taxon>Mycoplasmatota</taxon>
        <taxon>Mollicutes</taxon>
        <taxon>Mycoplasmataceae</taxon>
        <taxon>Mycoplasma</taxon>
    </lineage>
</organism>
<dbReference type="Proteomes" id="UP000077623">
    <property type="component" value="Unassembled WGS sequence"/>
</dbReference>
<evidence type="ECO:0000313" key="2">
    <source>
        <dbReference type="Proteomes" id="UP000077623"/>
    </source>
</evidence>
<accession>A0A1A9QDE8</accession>
<gene>
    <name evidence="1" type="ORF">A6V39_03900</name>
</gene>